<protein>
    <submittedName>
        <fullName evidence="6">Osmoprotectant transport system ATP-binding protein</fullName>
    </submittedName>
</protein>
<dbReference type="SUPFAM" id="SSF54631">
    <property type="entry name" value="CBS-domain pair"/>
    <property type="match status" value="1"/>
</dbReference>
<gene>
    <name evidence="6" type="ORF">FHS00_003120</name>
</gene>
<reference evidence="6 7" key="1">
    <citation type="submission" date="2020-08" db="EMBL/GenBank/DDBJ databases">
        <title>Genomic Encyclopedia of Type Strains, Phase III (KMG-III): the genomes of soil and plant-associated and newly described type strains.</title>
        <authorList>
            <person name="Whitman W."/>
        </authorList>
    </citation>
    <scope>NUCLEOTIDE SEQUENCE [LARGE SCALE GENOMIC DNA]</scope>
    <source>
        <strain evidence="6 7">CECT 8572</strain>
    </source>
</reference>
<accession>A0ABR6HSS1</accession>
<evidence type="ECO:0000256" key="4">
    <source>
        <dbReference type="ARBA" id="ARBA00022840"/>
    </source>
</evidence>
<dbReference type="InterPro" id="IPR003439">
    <property type="entry name" value="ABC_transporter-like_ATP-bd"/>
</dbReference>
<name>A0ABR6HSS1_9RHOB</name>
<dbReference type="RefSeq" id="WP_246391386.1">
    <property type="nucleotide sequence ID" value="NZ_JACIBX010000015.1"/>
</dbReference>
<evidence type="ECO:0000256" key="1">
    <source>
        <dbReference type="ARBA" id="ARBA00005417"/>
    </source>
</evidence>
<dbReference type="InterPro" id="IPR027417">
    <property type="entry name" value="P-loop_NTPase"/>
</dbReference>
<comment type="caution">
    <text evidence="6">The sequence shown here is derived from an EMBL/GenBank/DDBJ whole genome shotgun (WGS) entry which is preliminary data.</text>
</comment>
<evidence type="ECO:0000256" key="3">
    <source>
        <dbReference type="ARBA" id="ARBA00022741"/>
    </source>
</evidence>
<keyword evidence="3" id="KW-0547">Nucleotide-binding</keyword>
<evidence type="ECO:0000313" key="6">
    <source>
        <dbReference type="EMBL" id="MBB3713516.1"/>
    </source>
</evidence>
<evidence type="ECO:0000259" key="5">
    <source>
        <dbReference type="PROSITE" id="PS50893"/>
    </source>
</evidence>
<feature type="domain" description="ABC transporter" evidence="5">
    <location>
        <begin position="6"/>
        <end position="240"/>
    </location>
</feature>
<dbReference type="InterPro" id="IPR003593">
    <property type="entry name" value="AAA+_ATPase"/>
</dbReference>
<comment type="similarity">
    <text evidence="1">Belongs to the ABC transporter superfamily.</text>
</comment>
<dbReference type="Pfam" id="PF00005">
    <property type="entry name" value="ABC_tran"/>
    <property type="match status" value="1"/>
</dbReference>
<evidence type="ECO:0000313" key="7">
    <source>
        <dbReference type="Proteomes" id="UP000576152"/>
    </source>
</evidence>
<keyword evidence="4 6" id="KW-0067">ATP-binding</keyword>
<keyword evidence="2" id="KW-0813">Transport</keyword>
<dbReference type="EMBL" id="JACIBX010000015">
    <property type="protein sequence ID" value="MBB3713516.1"/>
    <property type="molecule type" value="Genomic_DNA"/>
</dbReference>
<dbReference type="SUPFAM" id="SSF52540">
    <property type="entry name" value="P-loop containing nucleoside triphosphate hydrolases"/>
    <property type="match status" value="1"/>
</dbReference>
<dbReference type="InterPro" id="IPR017871">
    <property type="entry name" value="ABC_transporter-like_CS"/>
</dbReference>
<dbReference type="SMART" id="SM00382">
    <property type="entry name" value="AAA"/>
    <property type="match status" value="1"/>
</dbReference>
<dbReference type="Gene3D" id="3.40.50.300">
    <property type="entry name" value="P-loop containing nucleotide triphosphate hydrolases"/>
    <property type="match status" value="1"/>
</dbReference>
<dbReference type="PANTHER" id="PTHR43117:SF4">
    <property type="entry name" value="OSMOPROTECTANT IMPORT ATP-BINDING PROTEIN OSMV"/>
    <property type="match status" value="1"/>
</dbReference>
<dbReference type="PROSITE" id="PS50893">
    <property type="entry name" value="ABC_TRANSPORTER_2"/>
    <property type="match status" value="1"/>
</dbReference>
<dbReference type="PROSITE" id="PS00211">
    <property type="entry name" value="ABC_TRANSPORTER_1"/>
    <property type="match status" value="1"/>
</dbReference>
<evidence type="ECO:0000256" key="2">
    <source>
        <dbReference type="ARBA" id="ARBA00022448"/>
    </source>
</evidence>
<dbReference type="PANTHER" id="PTHR43117">
    <property type="entry name" value="OSMOPROTECTANT IMPORT ATP-BINDING PROTEIN OSMV"/>
    <property type="match status" value="1"/>
</dbReference>
<dbReference type="GO" id="GO:0005524">
    <property type="term" value="F:ATP binding"/>
    <property type="evidence" value="ECO:0007669"/>
    <property type="project" value="UniProtKB-KW"/>
</dbReference>
<proteinExistence type="inferred from homology"/>
<sequence length="319" mass="34921">MKGAMIRVEALTRRFGDAVAVDAIGFEVARGEVLALVGTSGCGKSTTLRMINRLIEPDKGRVEIAGRDAREMAPDALRRGIGYVIQGVGLFPHWTVARNISTVPRLLGWDRSRIAARVDELLELFGFDPAEAGPKYPAALSGGQQQRIGVARAMAAEPEILLMDEPFGALDPVTRARLQDEFTAIRRRSGLTAIIVTHDMDEAFRLADRIAVMDAGRILQIDTPERLLRGPREGFVRQFVGLDDRALRILSLHRVRELARPAPDAPAPAQWVAPDDTLREAASRLIWEGGEALAVVEADRVTGEIRAEDIWRVGTRGAA</sequence>
<organism evidence="6 7">
    <name type="scientific">Limimaricola variabilis</name>
    <dbReference type="NCBI Taxonomy" id="1492771"/>
    <lineage>
        <taxon>Bacteria</taxon>
        <taxon>Pseudomonadati</taxon>
        <taxon>Pseudomonadota</taxon>
        <taxon>Alphaproteobacteria</taxon>
        <taxon>Rhodobacterales</taxon>
        <taxon>Paracoccaceae</taxon>
        <taxon>Limimaricola</taxon>
    </lineage>
</organism>
<dbReference type="Proteomes" id="UP000576152">
    <property type="component" value="Unassembled WGS sequence"/>
</dbReference>
<dbReference type="InterPro" id="IPR046342">
    <property type="entry name" value="CBS_dom_sf"/>
</dbReference>
<keyword evidence="7" id="KW-1185">Reference proteome</keyword>